<dbReference type="EMBL" id="MU167250">
    <property type="protein sequence ID" value="KAG0147202.1"/>
    <property type="molecule type" value="Genomic_DNA"/>
</dbReference>
<feature type="compositionally biased region" description="Polar residues" evidence="4">
    <location>
        <begin position="97"/>
        <end position="108"/>
    </location>
</feature>
<protein>
    <recommendedName>
        <fullName evidence="5">Raptor N-terminal CASPase-like domain-containing protein</fullName>
    </recommendedName>
</protein>
<dbReference type="InterPro" id="IPR029347">
    <property type="entry name" value="Raptor_N"/>
</dbReference>
<dbReference type="Proteomes" id="UP000886653">
    <property type="component" value="Unassembled WGS sequence"/>
</dbReference>
<dbReference type="PANTHER" id="PTHR12848">
    <property type="entry name" value="REGULATORY-ASSOCIATED PROTEIN OF MTOR"/>
    <property type="match status" value="1"/>
</dbReference>
<name>A0A9P6TCD4_9BASI</name>
<feature type="region of interest" description="Disordered" evidence="4">
    <location>
        <begin position="1018"/>
        <end position="1092"/>
    </location>
</feature>
<feature type="compositionally biased region" description="Polar residues" evidence="4">
    <location>
        <begin position="1"/>
        <end position="12"/>
    </location>
</feature>
<dbReference type="GO" id="GO:0031931">
    <property type="term" value="C:TORC1 complex"/>
    <property type="evidence" value="ECO:0007669"/>
    <property type="project" value="InterPro"/>
</dbReference>
<dbReference type="SMART" id="SM00320">
    <property type="entry name" value="WD40"/>
    <property type="match status" value="4"/>
</dbReference>
<dbReference type="GO" id="GO:0030674">
    <property type="term" value="F:protein-macromolecule adaptor activity"/>
    <property type="evidence" value="ECO:0007669"/>
    <property type="project" value="TreeGrafter"/>
</dbReference>
<keyword evidence="2" id="KW-0853">WD repeat</keyword>
<dbReference type="GO" id="GO:0030307">
    <property type="term" value="P:positive regulation of cell growth"/>
    <property type="evidence" value="ECO:0007669"/>
    <property type="project" value="TreeGrafter"/>
</dbReference>
<dbReference type="InterPro" id="IPR016024">
    <property type="entry name" value="ARM-type_fold"/>
</dbReference>
<evidence type="ECO:0000313" key="7">
    <source>
        <dbReference type="Proteomes" id="UP000886653"/>
    </source>
</evidence>
<dbReference type="OrthoDB" id="10262360at2759"/>
<dbReference type="Gene3D" id="1.25.10.10">
    <property type="entry name" value="Leucine-rich Repeat Variant"/>
    <property type="match status" value="1"/>
</dbReference>
<dbReference type="InterPro" id="IPR000357">
    <property type="entry name" value="HEAT"/>
</dbReference>
<reference evidence="6" key="1">
    <citation type="submission" date="2013-11" db="EMBL/GenBank/DDBJ databases">
        <title>Genome sequence of the fusiform rust pathogen reveals effectors for host alternation and coevolution with pine.</title>
        <authorList>
            <consortium name="DOE Joint Genome Institute"/>
            <person name="Smith K."/>
            <person name="Pendleton A."/>
            <person name="Kubisiak T."/>
            <person name="Anderson C."/>
            <person name="Salamov A."/>
            <person name="Aerts A."/>
            <person name="Riley R."/>
            <person name="Clum A."/>
            <person name="Lindquist E."/>
            <person name="Ence D."/>
            <person name="Campbell M."/>
            <person name="Kronenberg Z."/>
            <person name="Feau N."/>
            <person name="Dhillon B."/>
            <person name="Hamelin R."/>
            <person name="Burleigh J."/>
            <person name="Smith J."/>
            <person name="Yandell M."/>
            <person name="Nelson C."/>
            <person name="Grigoriev I."/>
            <person name="Davis J."/>
        </authorList>
    </citation>
    <scope>NUCLEOTIDE SEQUENCE</scope>
    <source>
        <strain evidence="6">G11</strain>
    </source>
</reference>
<dbReference type="InterPro" id="IPR001680">
    <property type="entry name" value="WD40_rpt"/>
</dbReference>
<dbReference type="PRINTS" id="PR01547">
    <property type="entry name" value="YEAST176DUF"/>
</dbReference>
<organism evidence="6 7">
    <name type="scientific">Cronartium quercuum f. sp. fusiforme G11</name>
    <dbReference type="NCBI Taxonomy" id="708437"/>
    <lineage>
        <taxon>Eukaryota</taxon>
        <taxon>Fungi</taxon>
        <taxon>Dikarya</taxon>
        <taxon>Basidiomycota</taxon>
        <taxon>Pucciniomycotina</taxon>
        <taxon>Pucciniomycetes</taxon>
        <taxon>Pucciniales</taxon>
        <taxon>Coleosporiaceae</taxon>
        <taxon>Cronartium</taxon>
    </lineage>
</organism>
<proteinExistence type="inferred from homology"/>
<evidence type="ECO:0000256" key="2">
    <source>
        <dbReference type="ARBA" id="ARBA00022574"/>
    </source>
</evidence>
<dbReference type="PANTHER" id="PTHR12848:SF16">
    <property type="entry name" value="REGULATORY-ASSOCIATED PROTEIN OF MTOR"/>
    <property type="match status" value="1"/>
</dbReference>
<dbReference type="InterPro" id="IPR036322">
    <property type="entry name" value="WD40_repeat_dom_sf"/>
</dbReference>
<dbReference type="Pfam" id="PF02985">
    <property type="entry name" value="HEAT"/>
    <property type="match status" value="1"/>
</dbReference>
<gene>
    <name evidence="6" type="ORF">CROQUDRAFT_43208</name>
</gene>
<comment type="similarity">
    <text evidence="1">Belongs to the WD repeat RAPTOR family.</text>
</comment>
<dbReference type="InterPro" id="IPR004083">
    <property type="entry name" value="Raptor"/>
</dbReference>
<feature type="region of interest" description="Disordered" evidence="4">
    <location>
        <begin position="65"/>
        <end position="119"/>
    </location>
</feature>
<accession>A0A9P6TCD4</accession>
<dbReference type="SUPFAM" id="SSF48371">
    <property type="entry name" value="ARM repeat"/>
    <property type="match status" value="1"/>
</dbReference>
<dbReference type="SMART" id="SM01302">
    <property type="entry name" value="Raptor_N"/>
    <property type="match status" value="1"/>
</dbReference>
<evidence type="ECO:0000256" key="1">
    <source>
        <dbReference type="ARBA" id="ARBA00009257"/>
    </source>
</evidence>
<evidence type="ECO:0000259" key="5">
    <source>
        <dbReference type="SMART" id="SM01302"/>
    </source>
</evidence>
<dbReference type="GO" id="GO:0009267">
    <property type="term" value="P:cellular response to starvation"/>
    <property type="evidence" value="ECO:0007669"/>
    <property type="project" value="TreeGrafter"/>
</dbReference>
<evidence type="ECO:0000256" key="4">
    <source>
        <dbReference type="SAM" id="MobiDB-lite"/>
    </source>
</evidence>
<comment type="caution">
    <text evidence="6">The sequence shown here is derived from an EMBL/GenBank/DDBJ whole genome shotgun (WGS) entry which is preliminary data.</text>
</comment>
<keyword evidence="7" id="KW-1185">Reference proteome</keyword>
<feature type="region of interest" description="Disordered" evidence="4">
    <location>
        <begin position="1"/>
        <end position="35"/>
    </location>
</feature>
<sequence length="1475" mass="166096">MPLPVLNSNSAFSPHPLDRPSSFNPHRHPRPSLNLHSISSFHHRHQPFQSNRNRFSNSIHHYSPLRQSREDPIQPYIPHRHHHDDDEDGDETDDRQSNSSFADQTLTHNSDEFDQSSLAPYTPELEDGLLRLRIDESRKQHLLRHGFNEAYNSDQYLDALAKTYFMYWDDTPYKSTKPADLKQIPFWRPPVKHRTVCAALFLCLRLGFDPPDVVRTLPAPTLEAWVDPKMYPKEDVLETIAKKLQDQFESLAPPHARVKFKTYPDVYSEEFKKTLVGLRKYSKADRALVYYNGHGVPRPTPTGELWVFNKAYTQYIPISVADILSWVGPPAIFIWDCNNAGHIVQAVITAAAKKDEELAAELELQRLQASAAPSSSNDKQALPQTFINNFSLRYSDTIQLAACQADQMLPLDPNAPADIFTACLSSPIEMALRFYVLRNNARNATWTSTADFFNDLSKLERVPGRMEMRRTPLGELTWIFTSIADAIAWNHLDRQLFTRIFRGDLVLAATFRGFLLAERVMRAYGCTPISVPRLPSTHRSELWKAWDLEVDMCLSQLPVIWRSEAVRAEWESGKTPRSANALPPQVIPYRPSTFFSQQLTAFELWLKEIHFPIHSRPGDELYPPSPPQLPIVLQVLLSQLHRLRALILLCRFMDLGPWAVHLSLSIGIFQYVLKLLQAPAAELRPVLIFIWARILTVYPEGRMELFRPGPARPHAPPDAAPVEYFVRLLAPHPPELLPVANVVDHKAMCAFILSIGCKNVRLHAARLVQLGVLEIVVHRLSDLVASQRQWYVILLAHLWEQCGAAKGRAVRMGVHTILSELLSDPVPEVRTAAVYAFGTLIGVSTDPRGIGMVEEQVAIEVGAAMACCHSANDGSPMFRQELVVLLSALVDQHLGHFLVAAFETSRVNEEERVMTTADLIRKYRNEENGRRLADEGIDELEESASQAALSDRATKLARLMSLLEADEHDSEGSVRAYLWMEYRSIYIVLLDLTLDPAAEVAAAARVVVDYIHSRLASSTPFGRSPEASEEGPSRFRHHRTATAEEEEPVSIERPRSSPSSPADGSGWEERRRQLGTAEEPIESIIARTRMADNERRQRQRLYPLGPRRAAGVDVQEGDYLIYLGLQNVEELRAEGGQVLPLRSNYYDLSAHVFLKPCMAANEGVVGTGGGGEERPGGSLAQTKALWRKSRNEQIIIESQPLKADAARMPWDRMVNEWKAEATVSEVVMHQFEDQIITSDVEGYLTIYDTETKMRLNRFKNSDDRCWRGGGRITSVKFVNEDDVALVLTATADGTVRIFRNYDRVQGQELVTAFKALPNMEPSTIGAAGMVTDWQQSSGMLMVGGDSREIKVWSSRREACVENIPTRAGSCLTSLSSDHVSGFIICAGFGDGAVRIYDRREAMKSSMVRVYKALHRSWVGTLHMQRGGQRELVSGDTCGDVGQWDVRLDQPLRFFRAHQDGMPALAIHEHAPVFGT</sequence>
<dbReference type="InterPro" id="IPR015943">
    <property type="entry name" value="WD40/YVTN_repeat-like_dom_sf"/>
</dbReference>
<dbReference type="GO" id="GO:0071230">
    <property type="term" value="P:cellular response to amino acid stimulus"/>
    <property type="evidence" value="ECO:0007669"/>
    <property type="project" value="TreeGrafter"/>
</dbReference>
<dbReference type="Pfam" id="PF14538">
    <property type="entry name" value="Raptor_N"/>
    <property type="match status" value="1"/>
</dbReference>
<evidence type="ECO:0000313" key="6">
    <source>
        <dbReference type="EMBL" id="KAG0147202.1"/>
    </source>
</evidence>
<dbReference type="InterPro" id="IPR011989">
    <property type="entry name" value="ARM-like"/>
</dbReference>
<dbReference type="GO" id="GO:0031929">
    <property type="term" value="P:TOR signaling"/>
    <property type="evidence" value="ECO:0007669"/>
    <property type="project" value="InterPro"/>
</dbReference>
<dbReference type="Gene3D" id="2.130.10.10">
    <property type="entry name" value="YVTN repeat-like/Quinoprotein amine dehydrogenase"/>
    <property type="match status" value="1"/>
</dbReference>
<evidence type="ECO:0000256" key="3">
    <source>
        <dbReference type="ARBA" id="ARBA00022737"/>
    </source>
</evidence>
<dbReference type="SUPFAM" id="SSF50978">
    <property type="entry name" value="WD40 repeat-like"/>
    <property type="match status" value="1"/>
</dbReference>
<dbReference type="GO" id="GO:0005737">
    <property type="term" value="C:cytoplasm"/>
    <property type="evidence" value="ECO:0007669"/>
    <property type="project" value="TreeGrafter"/>
</dbReference>
<dbReference type="GO" id="GO:0010506">
    <property type="term" value="P:regulation of autophagy"/>
    <property type="evidence" value="ECO:0007669"/>
    <property type="project" value="TreeGrafter"/>
</dbReference>
<keyword evidence="3" id="KW-0677">Repeat</keyword>
<feature type="domain" description="Raptor N-terminal CASPase-like" evidence="5">
    <location>
        <begin position="192"/>
        <end position="348"/>
    </location>
</feature>